<reference evidence="1" key="1">
    <citation type="submission" date="2019-11" db="EMBL/GenBank/DDBJ databases">
        <title>Description of Pedobacter sp. LMG 31464T.</title>
        <authorList>
            <person name="Carlier A."/>
            <person name="Qi S."/>
            <person name="Vandamme P."/>
        </authorList>
    </citation>
    <scope>NUCLEOTIDE SEQUENCE</scope>
    <source>
        <strain evidence="1">LMG 31464</strain>
    </source>
</reference>
<dbReference type="AlphaFoldDB" id="A0A923ITN5"/>
<dbReference type="EMBL" id="WNXD01000001">
    <property type="protein sequence ID" value="MBB2144975.1"/>
    <property type="molecule type" value="Genomic_DNA"/>
</dbReference>
<proteinExistence type="predicted"/>
<evidence type="ECO:0000313" key="1">
    <source>
        <dbReference type="EMBL" id="MBB2144975.1"/>
    </source>
</evidence>
<keyword evidence="2" id="KW-1185">Reference proteome</keyword>
<comment type="caution">
    <text evidence="1">The sequence shown here is derived from an EMBL/GenBank/DDBJ whole genome shotgun (WGS) entry which is preliminary data.</text>
</comment>
<evidence type="ECO:0000313" key="2">
    <source>
        <dbReference type="Proteomes" id="UP000601055"/>
    </source>
</evidence>
<sequence>MESYLQISPNVFNCKVCPTPCDSISKMTYVFEKDVNFSEHFEQKLIHHINSSTVFSASKTTEKGYPDVKVETKNGVTFYIEVKVQQRTFMSVEKFIPQSGLKPSETVALNLSDLLRYFELEKSDKLQIFIFWVVLNRPCIIPYDEERYYYRLVSELKPIWQQEKDNRRFRRKSGEGDVVDGEHKGVTVNYHFSLNELKIWENKL</sequence>
<dbReference type="Proteomes" id="UP000601055">
    <property type="component" value="Unassembled WGS sequence"/>
</dbReference>
<protein>
    <submittedName>
        <fullName evidence="1">Uncharacterized protein</fullName>
    </submittedName>
</protein>
<gene>
    <name evidence="1" type="ORF">GM921_05745</name>
</gene>
<name>A0A923ITN5_9SPHI</name>
<organism evidence="1 2">
    <name type="scientific">Pedobacter planticolens</name>
    <dbReference type="NCBI Taxonomy" id="2679964"/>
    <lineage>
        <taxon>Bacteria</taxon>
        <taxon>Pseudomonadati</taxon>
        <taxon>Bacteroidota</taxon>
        <taxon>Sphingobacteriia</taxon>
        <taxon>Sphingobacteriales</taxon>
        <taxon>Sphingobacteriaceae</taxon>
        <taxon>Pedobacter</taxon>
    </lineage>
</organism>
<accession>A0A923ITN5</accession>